<name>A0A7V8JPV7_9BURK</name>
<dbReference type="AlphaFoldDB" id="A0A7V8JPV7"/>
<proteinExistence type="predicted"/>
<feature type="domain" description="Dienelactone hydrolase" evidence="1">
    <location>
        <begin position="79"/>
        <end position="307"/>
    </location>
</feature>
<evidence type="ECO:0000313" key="3">
    <source>
        <dbReference type="Proteomes" id="UP000461670"/>
    </source>
</evidence>
<dbReference type="InterPro" id="IPR029058">
    <property type="entry name" value="AB_hydrolase_fold"/>
</dbReference>
<comment type="caution">
    <text evidence="2">The sequence shown here is derived from an EMBL/GenBank/DDBJ whole genome shotgun (WGS) entry which is preliminary data.</text>
</comment>
<dbReference type="SUPFAM" id="SSF53474">
    <property type="entry name" value="alpha/beta-Hydrolases"/>
    <property type="match status" value="1"/>
</dbReference>
<organism evidence="2 3">
    <name type="scientific">Paracidovorax wautersii</name>
    <dbReference type="NCBI Taxonomy" id="1177982"/>
    <lineage>
        <taxon>Bacteria</taxon>
        <taxon>Pseudomonadati</taxon>
        <taxon>Pseudomonadota</taxon>
        <taxon>Betaproteobacteria</taxon>
        <taxon>Burkholderiales</taxon>
        <taxon>Comamonadaceae</taxon>
        <taxon>Paracidovorax</taxon>
    </lineage>
</organism>
<dbReference type="Pfam" id="PF01738">
    <property type="entry name" value="DLH"/>
    <property type="match status" value="1"/>
</dbReference>
<dbReference type="Proteomes" id="UP000461670">
    <property type="component" value="Unassembled WGS sequence"/>
</dbReference>
<reference evidence="3" key="1">
    <citation type="journal article" date="2020" name="MBio">
        <title>Horizontal gene transfer to a defensive symbiont with a reduced genome amongst a multipartite beetle microbiome.</title>
        <authorList>
            <person name="Waterworth S.C."/>
            <person name="Florez L.V."/>
            <person name="Rees E.R."/>
            <person name="Hertweck C."/>
            <person name="Kaltenpoth M."/>
            <person name="Kwan J.C."/>
        </authorList>
    </citation>
    <scope>NUCLEOTIDE SEQUENCE [LARGE SCALE GENOMIC DNA]</scope>
</reference>
<dbReference type="PANTHER" id="PTHR46623:SF6">
    <property type="entry name" value="ALPHA_BETA-HYDROLASES SUPERFAMILY PROTEIN"/>
    <property type="match status" value="1"/>
</dbReference>
<dbReference type="InterPro" id="IPR002925">
    <property type="entry name" value="Dienelactn_hydro"/>
</dbReference>
<sequence length="310" mass="33054">MPLPRDASLSPELESDIHALLPGRATAAGNTRRTAIQVALGVGYAASVLPALAQTAIRTPADGLDSGPVTIDANGFAIPAYRSAPAGKTGLPVILVIQEIFGVHEYIADVTRRLARLGYLAIAPDLYRRQGDATQYTDMSRLMSELVSKVPDEQVLADLDATVRWAGTHGGNARKVGITGFCWGGRQIWLYAAHNPNVKAGVAWYGRLVGNATPLTPRQPIDVVGQLKAPVLGLYGGADTGIPVTSINEFKQALAQAAQAGNQAAAQSRFILYPDAPHAFHADYRPSYRAEAAKDGWQQAVQWFKQHGLG</sequence>
<dbReference type="Gene3D" id="3.40.50.1820">
    <property type="entry name" value="alpha/beta hydrolase"/>
    <property type="match status" value="1"/>
</dbReference>
<protein>
    <submittedName>
        <fullName evidence="2">Carboxymethylenebutenolidase</fullName>
    </submittedName>
</protein>
<dbReference type="InterPro" id="IPR051049">
    <property type="entry name" value="Dienelactone_hydrolase-like"/>
</dbReference>
<gene>
    <name evidence="2" type="primary">clcD_3</name>
    <name evidence="2" type="ORF">GAK30_02269</name>
</gene>
<dbReference type="EMBL" id="WNDQ01000030">
    <property type="protein sequence ID" value="KAF1020774.1"/>
    <property type="molecule type" value="Genomic_DNA"/>
</dbReference>
<dbReference type="PANTHER" id="PTHR46623">
    <property type="entry name" value="CARBOXYMETHYLENEBUTENOLIDASE-RELATED"/>
    <property type="match status" value="1"/>
</dbReference>
<evidence type="ECO:0000313" key="2">
    <source>
        <dbReference type="EMBL" id="KAF1020774.1"/>
    </source>
</evidence>
<dbReference type="GO" id="GO:0016787">
    <property type="term" value="F:hydrolase activity"/>
    <property type="evidence" value="ECO:0007669"/>
    <property type="project" value="InterPro"/>
</dbReference>
<evidence type="ECO:0000259" key="1">
    <source>
        <dbReference type="Pfam" id="PF01738"/>
    </source>
</evidence>
<accession>A0A7V8JPV7</accession>